<keyword evidence="3" id="KW-0804">Transcription</keyword>
<evidence type="ECO:0000259" key="4">
    <source>
        <dbReference type="PROSITE" id="PS01124"/>
    </source>
</evidence>
<dbReference type="InterPro" id="IPR032783">
    <property type="entry name" value="AraC_lig"/>
</dbReference>
<evidence type="ECO:0000313" key="6">
    <source>
        <dbReference type="Proteomes" id="UP001154266"/>
    </source>
</evidence>
<dbReference type="PROSITE" id="PS01124">
    <property type="entry name" value="HTH_ARAC_FAMILY_2"/>
    <property type="match status" value="1"/>
</dbReference>
<dbReference type="InterPro" id="IPR050204">
    <property type="entry name" value="AraC_XylS_family_regulators"/>
</dbReference>
<dbReference type="Proteomes" id="UP001154266">
    <property type="component" value="Unassembled WGS sequence"/>
</dbReference>
<accession>A0ABT6GLD3</accession>
<name>A0ABT6GLD3_MYCGU</name>
<comment type="caution">
    <text evidence="5">The sequence shown here is derived from an EMBL/GenBank/DDBJ whole genome shotgun (WGS) entry which is preliminary data.</text>
</comment>
<dbReference type="InterPro" id="IPR009057">
    <property type="entry name" value="Homeodomain-like_sf"/>
</dbReference>
<keyword evidence="2" id="KW-0238">DNA-binding</keyword>
<dbReference type="InterPro" id="IPR018062">
    <property type="entry name" value="HTH_AraC-typ_CS"/>
</dbReference>
<dbReference type="PANTHER" id="PTHR46796:SF7">
    <property type="entry name" value="ARAC FAMILY TRANSCRIPTIONAL REGULATOR"/>
    <property type="match status" value="1"/>
</dbReference>
<evidence type="ECO:0000256" key="1">
    <source>
        <dbReference type="ARBA" id="ARBA00023015"/>
    </source>
</evidence>
<dbReference type="InterPro" id="IPR018060">
    <property type="entry name" value="HTH_AraC"/>
</dbReference>
<evidence type="ECO:0000256" key="3">
    <source>
        <dbReference type="ARBA" id="ARBA00023163"/>
    </source>
</evidence>
<proteinExistence type="predicted"/>
<dbReference type="Pfam" id="PF12852">
    <property type="entry name" value="Cupin_6"/>
    <property type="match status" value="1"/>
</dbReference>
<dbReference type="RefSeq" id="WP_278220055.1">
    <property type="nucleotide sequence ID" value="NZ_JAKZMO010000003.1"/>
</dbReference>
<dbReference type="Gene3D" id="1.10.10.60">
    <property type="entry name" value="Homeodomain-like"/>
    <property type="match status" value="1"/>
</dbReference>
<protein>
    <submittedName>
        <fullName evidence="5">AraC family transcriptional regulator</fullName>
    </submittedName>
</protein>
<dbReference type="Pfam" id="PF12833">
    <property type="entry name" value="HTH_18"/>
    <property type="match status" value="1"/>
</dbReference>
<dbReference type="PROSITE" id="PS00041">
    <property type="entry name" value="HTH_ARAC_FAMILY_1"/>
    <property type="match status" value="1"/>
</dbReference>
<dbReference type="SMART" id="SM00342">
    <property type="entry name" value="HTH_ARAC"/>
    <property type="match status" value="1"/>
</dbReference>
<gene>
    <name evidence="5" type="ORF">MNO81_05155</name>
</gene>
<dbReference type="SUPFAM" id="SSF46689">
    <property type="entry name" value="Homeodomain-like"/>
    <property type="match status" value="2"/>
</dbReference>
<dbReference type="EMBL" id="JAKZMO010000003">
    <property type="protein sequence ID" value="MDG5482181.1"/>
    <property type="molecule type" value="Genomic_DNA"/>
</dbReference>
<feature type="domain" description="HTH araC/xylS-type" evidence="4">
    <location>
        <begin position="217"/>
        <end position="315"/>
    </location>
</feature>
<keyword evidence="1" id="KW-0805">Transcription regulation</keyword>
<organism evidence="5 6">
    <name type="scientific">Mycolicibacterium gadium</name>
    <name type="common">Mycobacterium gadium</name>
    <dbReference type="NCBI Taxonomy" id="1794"/>
    <lineage>
        <taxon>Bacteria</taxon>
        <taxon>Bacillati</taxon>
        <taxon>Actinomycetota</taxon>
        <taxon>Actinomycetes</taxon>
        <taxon>Mycobacteriales</taxon>
        <taxon>Mycobacteriaceae</taxon>
        <taxon>Mycolicibacterium</taxon>
    </lineage>
</organism>
<evidence type="ECO:0000256" key="2">
    <source>
        <dbReference type="ARBA" id="ARBA00023125"/>
    </source>
</evidence>
<dbReference type="PANTHER" id="PTHR46796">
    <property type="entry name" value="HTH-TYPE TRANSCRIPTIONAL ACTIVATOR RHAS-RELATED"/>
    <property type="match status" value="1"/>
</dbReference>
<sequence length="322" mass="35234">MHARDTGAVSPTSIAPTADPLEAIIPLLRPQVVLSKVVSGAGDWSIRKPRYADPSFCLIIEGSCWLDPDGIEPLELHRGDFLLFPETPSFVMASEPTLEPVDVDLYPEGDAHYGTSDGLAPMQMLGGYFRFDRANAILLVKLLPPTVLVRRGEPGSARLSRIVDLITEEAVAQHPCREVILERLVEVLLIESCRFRTERPAAGEHGLIAGLSDPGLAGALREIHADVAQGWTVEKLARVAKMSRAVFAERFARTIGMPPMQYVLQWRVALAKDMLRAERPSLAEVADRVGYQSASAFTTAFTRVQGCSPREYLRTEAAIPGP</sequence>
<reference evidence="5" key="1">
    <citation type="journal article" date="2023" name="Environ. Microbiol.">
        <title>The 2-methylpropene degradation pathway in Mycobacteriaceae family strains.</title>
        <authorList>
            <person name="Helbich S."/>
            <person name="Barrantes I."/>
            <person name="Dos Anjos Borges L.G."/>
            <person name="Pieper D.H."/>
            <person name="Vainshtein Y."/>
            <person name="Sohn K."/>
            <person name="Engesser K.H."/>
        </authorList>
    </citation>
    <scope>NUCLEOTIDE SEQUENCE</scope>
    <source>
        <strain evidence="5">IBE100</strain>
    </source>
</reference>
<keyword evidence="6" id="KW-1185">Reference proteome</keyword>
<evidence type="ECO:0000313" key="5">
    <source>
        <dbReference type="EMBL" id="MDG5482181.1"/>
    </source>
</evidence>